<gene>
    <name evidence="2" type="ORF">DPMN_095207</name>
</gene>
<feature type="region of interest" description="Disordered" evidence="1">
    <location>
        <begin position="34"/>
        <end position="63"/>
    </location>
</feature>
<organism evidence="2 3">
    <name type="scientific">Dreissena polymorpha</name>
    <name type="common">Zebra mussel</name>
    <name type="synonym">Mytilus polymorpha</name>
    <dbReference type="NCBI Taxonomy" id="45954"/>
    <lineage>
        <taxon>Eukaryota</taxon>
        <taxon>Metazoa</taxon>
        <taxon>Spiralia</taxon>
        <taxon>Lophotrochozoa</taxon>
        <taxon>Mollusca</taxon>
        <taxon>Bivalvia</taxon>
        <taxon>Autobranchia</taxon>
        <taxon>Heteroconchia</taxon>
        <taxon>Euheterodonta</taxon>
        <taxon>Imparidentia</taxon>
        <taxon>Neoheterodontei</taxon>
        <taxon>Myida</taxon>
        <taxon>Dreissenoidea</taxon>
        <taxon>Dreissenidae</taxon>
        <taxon>Dreissena</taxon>
    </lineage>
</organism>
<reference evidence="2" key="1">
    <citation type="journal article" date="2019" name="bioRxiv">
        <title>The Genome of the Zebra Mussel, Dreissena polymorpha: A Resource for Invasive Species Research.</title>
        <authorList>
            <person name="McCartney M.A."/>
            <person name="Auch B."/>
            <person name="Kono T."/>
            <person name="Mallez S."/>
            <person name="Zhang Y."/>
            <person name="Obille A."/>
            <person name="Becker A."/>
            <person name="Abrahante J.E."/>
            <person name="Garbe J."/>
            <person name="Badalamenti J.P."/>
            <person name="Herman A."/>
            <person name="Mangelson H."/>
            <person name="Liachko I."/>
            <person name="Sullivan S."/>
            <person name="Sone E.D."/>
            <person name="Koren S."/>
            <person name="Silverstein K.A.T."/>
            <person name="Beckman K.B."/>
            <person name="Gohl D.M."/>
        </authorList>
    </citation>
    <scope>NUCLEOTIDE SEQUENCE</scope>
    <source>
        <strain evidence="2">Duluth1</strain>
        <tissue evidence="2">Whole animal</tissue>
    </source>
</reference>
<sequence length="63" mass="7115">MVQFCTCDVSPVQSAPRFSGSGFEHSRTRICCPEPHVTEQGPHIPQYVQPPSTYENNKSDSRY</sequence>
<accession>A0A9D4L7G5</accession>
<evidence type="ECO:0000313" key="3">
    <source>
        <dbReference type="Proteomes" id="UP000828390"/>
    </source>
</evidence>
<proteinExistence type="predicted"/>
<dbReference type="Proteomes" id="UP000828390">
    <property type="component" value="Unassembled WGS sequence"/>
</dbReference>
<dbReference type="AlphaFoldDB" id="A0A9D4L7G5"/>
<evidence type="ECO:0000256" key="1">
    <source>
        <dbReference type="SAM" id="MobiDB-lite"/>
    </source>
</evidence>
<keyword evidence="3" id="KW-1185">Reference proteome</keyword>
<dbReference type="EMBL" id="JAIWYP010000003">
    <property type="protein sequence ID" value="KAH3852694.1"/>
    <property type="molecule type" value="Genomic_DNA"/>
</dbReference>
<protein>
    <submittedName>
        <fullName evidence="2">Uncharacterized protein</fullName>
    </submittedName>
</protein>
<name>A0A9D4L7G5_DREPO</name>
<evidence type="ECO:0000313" key="2">
    <source>
        <dbReference type="EMBL" id="KAH3852694.1"/>
    </source>
</evidence>
<reference evidence="2" key="2">
    <citation type="submission" date="2020-11" db="EMBL/GenBank/DDBJ databases">
        <authorList>
            <person name="McCartney M.A."/>
            <person name="Auch B."/>
            <person name="Kono T."/>
            <person name="Mallez S."/>
            <person name="Becker A."/>
            <person name="Gohl D.M."/>
            <person name="Silverstein K.A.T."/>
            <person name="Koren S."/>
            <person name="Bechman K.B."/>
            <person name="Herman A."/>
            <person name="Abrahante J.E."/>
            <person name="Garbe J."/>
        </authorList>
    </citation>
    <scope>NUCLEOTIDE SEQUENCE</scope>
    <source>
        <strain evidence="2">Duluth1</strain>
        <tissue evidence="2">Whole animal</tissue>
    </source>
</reference>
<comment type="caution">
    <text evidence="2">The sequence shown here is derived from an EMBL/GenBank/DDBJ whole genome shotgun (WGS) entry which is preliminary data.</text>
</comment>